<organism evidence="1 2">
    <name type="scientific">Rasiella rasia</name>
    <dbReference type="NCBI Taxonomy" id="2744027"/>
    <lineage>
        <taxon>Bacteria</taxon>
        <taxon>Pseudomonadati</taxon>
        <taxon>Bacteroidota</taxon>
        <taxon>Flavobacteriia</taxon>
        <taxon>Flavobacteriales</taxon>
        <taxon>Flavobacteriaceae</taxon>
        <taxon>Rasiella</taxon>
    </lineage>
</organism>
<dbReference type="RefSeq" id="WP_164679797.1">
    <property type="nucleotide sequence ID" value="NZ_CP049057.1"/>
</dbReference>
<dbReference type="KEGG" id="mgel:G5B37_09475"/>
<sequence>MPQQVCMGAMMTCSFGVAPSSLVVLPENRVLTSNMPAATIMDNKPMVNILPFGMCSSVTNPAVAAATTAAQGVLTPVPCIPATVAPWAPGSPTVMIGNMPALNNTCSLNCVWGGQITISKAGQATHDVA</sequence>
<proteinExistence type="predicted"/>
<evidence type="ECO:0000313" key="1">
    <source>
        <dbReference type="EMBL" id="QIE59784.1"/>
    </source>
</evidence>
<gene>
    <name evidence="1" type="ORF">G5B37_09475</name>
</gene>
<dbReference type="Proteomes" id="UP000505306">
    <property type="component" value="Chromosome"/>
</dbReference>
<protein>
    <submittedName>
        <fullName evidence="1">DUF4280 domain-containing protein</fullName>
    </submittedName>
</protein>
<keyword evidence="2" id="KW-1185">Reference proteome</keyword>
<dbReference type="AlphaFoldDB" id="A0A6G6GMN3"/>
<name>A0A6G6GMN3_9FLAO</name>
<reference evidence="1 2" key="1">
    <citation type="submission" date="2020-02" db="EMBL/GenBank/DDBJ databases">
        <title>Complete genome sequence of Flavobacteriaceae bacterium.</title>
        <authorList>
            <person name="Kim S.-J."/>
            <person name="Kim Y.-S."/>
            <person name="Kim K.-H."/>
        </authorList>
    </citation>
    <scope>NUCLEOTIDE SEQUENCE [LARGE SCALE GENOMIC DNA]</scope>
    <source>
        <strain evidence="1 2">RR4-40</strain>
    </source>
</reference>
<dbReference type="EMBL" id="CP049057">
    <property type="protein sequence ID" value="QIE59784.1"/>
    <property type="molecule type" value="Genomic_DNA"/>
</dbReference>
<accession>A0A6G6GMN3</accession>
<dbReference type="InterPro" id="IPR025460">
    <property type="entry name" value="DUF4280"/>
</dbReference>
<dbReference type="Pfam" id="PF14107">
    <property type="entry name" value="DUF4280"/>
    <property type="match status" value="1"/>
</dbReference>
<evidence type="ECO:0000313" key="2">
    <source>
        <dbReference type="Proteomes" id="UP000505306"/>
    </source>
</evidence>